<accession>A0ABN1U9C7</accession>
<feature type="transmembrane region" description="Helical" evidence="1">
    <location>
        <begin position="46"/>
        <end position="64"/>
    </location>
</feature>
<organism evidence="2 3">
    <name type="scientific">Nocardioides aquiterrae</name>
    <dbReference type="NCBI Taxonomy" id="203799"/>
    <lineage>
        <taxon>Bacteria</taxon>
        <taxon>Bacillati</taxon>
        <taxon>Actinomycetota</taxon>
        <taxon>Actinomycetes</taxon>
        <taxon>Propionibacteriales</taxon>
        <taxon>Nocardioidaceae</taxon>
        <taxon>Nocardioides</taxon>
    </lineage>
</organism>
<feature type="transmembrane region" description="Helical" evidence="1">
    <location>
        <begin position="70"/>
        <end position="90"/>
    </location>
</feature>
<feature type="transmembrane region" description="Helical" evidence="1">
    <location>
        <begin position="144"/>
        <end position="165"/>
    </location>
</feature>
<keyword evidence="1" id="KW-0472">Membrane</keyword>
<gene>
    <name evidence="2" type="ORF">GCM10009606_08030</name>
</gene>
<keyword evidence="1" id="KW-0812">Transmembrane</keyword>
<evidence type="ECO:0000313" key="3">
    <source>
        <dbReference type="Proteomes" id="UP001499979"/>
    </source>
</evidence>
<dbReference type="Proteomes" id="UP001499979">
    <property type="component" value="Unassembled WGS sequence"/>
</dbReference>
<comment type="caution">
    <text evidence="2">The sequence shown here is derived from an EMBL/GenBank/DDBJ whole genome shotgun (WGS) entry which is preliminary data.</text>
</comment>
<name>A0ABN1U9C7_9ACTN</name>
<sequence>MLRFRQLGSVVMAARDWDPEYRLMLEEARRSIDRQSERVQTVRERAIGLVGFGAIVAAAFGLGDTRAVDIVGILALLAFVVVAGSALYILKPRVFKFELSARLIESTLDLPSYEGIAHLHYSLAIRHDEHHAYNYRKLEHMQTAIAIGVLGLSIETVALVVRLMLS</sequence>
<evidence type="ECO:0000313" key="2">
    <source>
        <dbReference type="EMBL" id="GAA1130467.1"/>
    </source>
</evidence>
<keyword evidence="3" id="KW-1185">Reference proteome</keyword>
<reference evidence="2 3" key="1">
    <citation type="journal article" date="2019" name="Int. J. Syst. Evol. Microbiol.">
        <title>The Global Catalogue of Microorganisms (GCM) 10K type strain sequencing project: providing services to taxonomists for standard genome sequencing and annotation.</title>
        <authorList>
            <consortium name="The Broad Institute Genomics Platform"/>
            <consortium name="The Broad Institute Genome Sequencing Center for Infectious Disease"/>
            <person name="Wu L."/>
            <person name="Ma J."/>
        </authorList>
    </citation>
    <scope>NUCLEOTIDE SEQUENCE [LARGE SCALE GENOMIC DNA]</scope>
    <source>
        <strain evidence="2 3">JCM 11813</strain>
    </source>
</reference>
<evidence type="ECO:0000256" key="1">
    <source>
        <dbReference type="SAM" id="Phobius"/>
    </source>
</evidence>
<protein>
    <submittedName>
        <fullName evidence="2">Uncharacterized protein</fullName>
    </submittedName>
</protein>
<keyword evidence="1" id="KW-1133">Transmembrane helix</keyword>
<dbReference type="EMBL" id="BAAAJE010000002">
    <property type="protein sequence ID" value="GAA1130467.1"/>
    <property type="molecule type" value="Genomic_DNA"/>
</dbReference>
<proteinExistence type="predicted"/>